<dbReference type="PANTHER" id="PTHR40457:SF1">
    <property type="entry name" value="PHOSPHOLIPASE A1"/>
    <property type="match status" value="1"/>
</dbReference>
<comment type="caution">
    <text evidence="18">The sequence shown here is derived from an EMBL/GenBank/DDBJ whole genome shotgun (WGS) entry which is preliminary data.</text>
</comment>
<feature type="binding site" description="in dimeric form" evidence="16">
    <location>
        <position position="183"/>
    </location>
    <ligand>
        <name>Ca(2+)</name>
        <dbReference type="ChEBI" id="CHEBI:29108"/>
        <label>1</label>
    </ligand>
</feature>
<keyword evidence="14 17" id="KW-0998">Cell outer membrane</keyword>
<evidence type="ECO:0000256" key="16">
    <source>
        <dbReference type="PIRSR" id="PIRSR603187-2"/>
    </source>
</evidence>
<evidence type="ECO:0000256" key="5">
    <source>
        <dbReference type="ARBA" id="ARBA00022452"/>
    </source>
</evidence>
<gene>
    <name evidence="18" type="ORF">HXL68_08250</name>
</gene>
<dbReference type="EC" id="3.1.1.4" evidence="17"/>
<dbReference type="PRINTS" id="PR01486">
    <property type="entry name" value="PHPHLIPASEA1"/>
</dbReference>
<keyword evidence="7 16" id="KW-0479">Metal-binding</keyword>
<evidence type="ECO:0000256" key="8">
    <source>
        <dbReference type="ARBA" id="ARBA00022729"/>
    </source>
</evidence>
<evidence type="ECO:0000256" key="3">
    <source>
        <dbReference type="ARBA" id="ARBA00010525"/>
    </source>
</evidence>
<feature type="binding site" description="in dimeric form" evidence="16">
    <location>
        <position position="224"/>
    </location>
    <ligand>
        <name>Ca(2+)</name>
        <dbReference type="ChEBI" id="CHEBI:29108"/>
        <label>1</label>
    </ligand>
</feature>
<dbReference type="InterPro" id="IPR003187">
    <property type="entry name" value="PLipase_A1"/>
</dbReference>
<evidence type="ECO:0000256" key="1">
    <source>
        <dbReference type="ARBA" id="ARBA00000111"/>
    </source>
</evidence>
<comment type="cofactor">
    <cofactor evidence="17">
        <name>Ca(2+)</name>
        <dbReference type="ChEBI" id="CHEBI:29108"/>
    </cofactor>
    <text evidence="17">Binds 1 Ca(2+) ion per monomer. In the dimeric form the Ca(2+) is bound by different amino acids with binding of each Ca(2+) shared with ligands coming from each monomer. The Ca(2+) ion may have a role in catalysis.</text>
</comment>
<evidence type="ECO:0000256" key="12">
    <source>
        <dbReference type="ARBA" id="ARBA00023098"/>
    </source>
</evidence>
<comment type="subunit">
    <text evidence="4 17">Homodimer; dimerization is reversible, and the dimeric form is the active one.</text>
</comment>
<evidence type="ECO:0000256" key="7">
    <source>
        <dbReference type="ARBA" id="ARBA00022723"/>
    </source>
</evidence>
<keyword evidence="8 17" id="KW-0732">Signal</keyword>
<name>A0A930BRY7_9RHOO</name>
<keyword evidence="13" id="KW-0472">Membrane</keyword>
<evidence type="ECO:0000256" key="9">
    <source>
        <dbReference type="ARBA" id="ARBA00022801"/>
    </source>
</evidence>
<feature type="active site" description="Proton acceptor" evidence="15">
    <location>
        <position position="219"/>
    </location>
</feature>
<keyword evidence="12 17" id="KW-0443">Lipid metabolism</keyword>
<keyword evidence="6" id="KW-0812">Transmembrane</keyword>
<dbReference type="Pfam" id="PF02253">
    <property type="entry name" value="PLA1"/>
    <property type="match status" value="1"/>
</dbReference>
<feature type="active site" description="Nucleophile" evidence="15">
    <location>
        <position position="221"/>
    </location>
</feature>
<feature type="binding site" description="in dimeric form" evidence="16">
    <location>
        <position position="229"/>
    </location>
    <ligand>
        <name>Ca(2+)</name>
        <dbReference type="ChEBI" id="CHEBI:29108"/>
        <label>1</label>
    </ligand>
</feature>
<evidence type="ECO:0000256" key="17">
    <source>
        <dbReference type="RuleBase" id="RU366027"/>
    </source>
</evidence>
<evidence type="ECO:0000256" key="4">
    <source>
        <dbReference type="ARBA" id="ARBA00011702"/>
    </source>
</evidence>
<accession>A0A930BRY7</accession>
<dbReference type="AlphaFoldDB" id="A0A930BRY7"/>
<proteinExistence type="inferred from homology"/>
<comment type="catalytic activity">
    <reaction evidence="1 17">
        <text>a 1,2-diacyl-sn-glycero-3-phosphocholine + H2O = a 2-acyl-sn-glycero-3-phosphocholine + a fatty acid + H(+)</text>
        <dbReference type="Rhea" id="RHEA:18689"/>
        <dbReference type="ChEBI" id="CHEBI:15377"/>
        <dbReference type="ChEBI" id="CHEBI:15378"/>
        <dbReference type="ChEBI" id="CHEBI:28868"/>
        <dbReference type="ChEBI" id="CHEBI:57643"/>
        <dbReference type="ChEBI" id="CHEBI:57875"/>
        <dbReference type="EC" id="3.1.1.32"/>
    </reaction>
</comment>
<feature type="signal peptide" evidence="17">
    <location>
        <begin position="1"/>
        <end position="18"/>
    </location>
</feature>
<evidence type="ECO:0000256" key="15">
    <source>
        <dbReference type="PIRSR" id="PIRSR603187-1"/>
    </source>
</evidence>
<keyword evidence="9 17" id="KW-0378">Hydrolase</keyword>
<dbReference type="SUPFAM" id="SSF56931">
    <property type="entry name" value="Outer membrane phospholipase A (OMPLA)"/>
    <property type="match status" value="1"/>
</dbReference>
<dbReference type="InterPro" id="IPR036541">
    <property type="entry name" value="PLipase_A1_sf"/>
</dbReference>
<comment type="catalytic activity">
    <reaction evidence="2 17">
        <text>a 1,2-diacyl-sn-glycero-3-phosphocholine + H2O = a 1-acyl-sn-glycero-3-phosphocholine + a fatty acid + H(+)</text>
        <dbReference type="Rhea" id="RHEA:15801"/>
        <dbReference type="ChEBI" id="CHEBI:15377"/>
        <dbReference type="ChEBI" id="CHEBI:15378"/>
        <dbReference type="ChEBI" id="CHEBI:28868"/>
        <dbReference type="ChEBI" id="CHEBI:57643"/>
        <dbReference type="ChEBI" id="CHEBI:58168"/>
        <dbReference type="EC" id="3.1.1.4"/>
    </reaction>
</comment>
<dbReference type="GO" id="GO:0009279">
    <property type="term" value="C:cell outer membrane"/>
    <property type="evidence" value="ECO:0007669"/>
    <property type="project" value="UniProtKB-SubCell"/>
</dbReference>
<dbReference type="EMBL" id="JABZMI010000140">
    <property type="protein sequence ID" value="MBF1165019.1"/>
    <property type="molecule type" value="Genomic_DNA"/>
</dbReference>
<protein>
    <recommendedName>
        <fullName evidence="17">Phospholipase A1</fullName>
        <ecNumber evidence="17">3.1.1.32</ecNumber>
        <ecNumber evidence="17">3.1.1.4</ecNumber>
    </recommendedName>
    <alternativeName>
        <fullName evidence="17">Phosphatidylcholine 1-acylhydrolase</fullName>
    </alternativeName>
</protein>
<evidence type="ECO:0000256" key="6">
    <source>
        <dbReference type="ARBA" id="ARBA00022692"/>
    </source>
</evidence>
<comment type="subcellular location">
    <subcellularLocation>
        <location evidence="17">Cell outer membrane</location>
        <topology evidence="17">Multi-pass membrane protein</topology>
    </subcellularLocation>
    <text evidence="17">One of the very few enzymes located there.</text>
</comment>
<comment type="similarity">
    <text evidence="3 17">Belongs to the phospholipase A1 family.</text>
</comment>
<evidence type="ECO:0000313" key="18">
    <source>
        <dbReference type="EMBL" id="MBF1165019.1"/>
    </source>
</evidence>
<dbReference type="GO" id="GO:0008970">
    <property type="term" value="F:phospholipase A1 activity"/>
    <property type="evidence" value="ECO:0007669"/>
    <property type="project" value="UniProtKB-EC"/>
</dbReference>
<evidence type="ECO:0000256" key="11">
    <source>
        <dbReference type="ARBA" id="ARBA00022963"/>
    </source>
</evidence>
<keyword evidence="10 16" id="KW-0106">Calcium</keyword>
<dbReference type="GO" id="GO:0005509">
    <property type="term" value="F:calcium ion binding"/>
    <property type="evidence" value="ECO:0007669"/>
    <property type="project" value="TreeGrafter"/>
</dbReference>
<dbReference type="CDD" id="cd00541">
    <property type="entry name" value="OMPLA"/>
    <property type="match status" value="1"/>
</dbReference>
<organism evidence="18 19">
    <name type="scientific">Dechloromonas agitata</name>
    <dbReference type="NCBI Taxonomy" id="73030"/>
    <lineage>
        <taxon>Bacteria</taxon>
        <taxon>Pseudomonadati</taxon>
        <taxon>Pseudomonadota</taxon>
        <taxon>Betaproteobacteria</taxon>
        <taxon>Rhodocyclales</taxon>
        <taxon>Azonexaceae</taxon>
        <taxon>Dechloromonas</taxon>
    </lineage>
</organism>
<dbReference type="PANTHER" id="PTHR40457">
    <property type="entry name" value="PHOSPHOLIPASE A1"/>
    <property type="match status" value="1"/>
</dbReference>
<dbReference type="GO" id="GO:0004623">
    <property type="term" value="F:phospholipase A2 activity"/>
    <property type="evidence" value="ECO:0007669"/>
    <property type="project" value="UniProtKB-EC"/>
</dbReference>
<dbReference type="EC" id="3.1.1.32" evidence="17"/>
<evidence type="ECO:0000256" key="13">
    <source>
        <dbReference type="ARBA" id="ARBA00023136"/>
    </source>
</evidence>
<keyword evidence="5" id="KW-1134">Transmembrane beta strand</keyword>
<dbReference type="Gene3D" id="2.40.230.10">
    <property type="entry name" value="Phospholipase A1"/>
    <property type="match status" value="1"/>
</dbReference>
<evidence type="ECO:0000256" key="2">
    <source>
        <dbReference type="ARBA" id="ARBA00001604"/>
    </source>
</evidence>
<dbReference type="Proteomes" id="UP000718593">
    <property type="component" value="Unassembled WGS sequence"/>
</dbReference>
<evidence type="ECO:0000313" key="19">
    <source>
        <dbReference type="Proteomes" id="UP000718593"/>
    </source>
</evidence>
<reference evidence="18" key="1">
    <citation type="submission" date="2020-04" db="EMBL/GenBank/DDBJ databases">
        <title>Deep metagenomics examines the oral microbiome during advanced dental caries in children, revealing novel taxa and co-occurrences with host molecules.</title>
        <authorList>
            <person name="Baker J.L."/>
            <person name="Morton J.T."/>
            <person name="Dinis M."/>
            <person name="Alvarez R."/>
            <person name="Tran N.C."/>
            <person name="Knight R."/>
            <person name="Edlund A."/>
        </authorList>
    </citation>
    <scope>NUCLEOTIDE SEQUENCE</scope>
    <source>
        <strain evidence="18">JCVI_32_bin.24</strain>
    </source>
</reference>
<dbReference type="GO" id="GO:0016042">
    <property type="term" value="P:lipid catabolic process"/>
    <property type="evidence" value="ECO:0007669"/>
    <property type="project" value="UniProtKB-KW"/>
</dbReference>
<evidence type="ECO:0000256" key="10">
    <source>
        <dbReference type="ARBA" id="ARBA00022837"/>
    </source>
</evidence>
<evidence type="ECO:0000256" key="14">
    <source>
        <dbReference type="ARBA" id="ARBA00023237"/>
    </source>
</evidence>
<sequence length="352" mass="39886">MRLNPLFMPLLFVASGHAAGLESLSECRRLIDDRARLACYDRVAAGVPPLPATNAADAQPTAIAAPEQPPLESSMALPETPRSPSLLGQAWELDPEERGRILRIRPYKPVYVLPFFRANQPNHHPNSPAAEHSASYTALGTTEAKLQISLKSKLYEDLLGRNGDLWFGYTQTSRWQVYTGADSRPFRETNHEPEAMLVWRTDYTLGGWRGRFAALGINHQSNGRALPFSRSWNRIIGTLAFEKADWTVTLRPWWRIKEDRNTDDNPDIESYLGRADLQIVHRMKRHQFSLLLRHNLEGGSSSRGAIQVDYAFPIAGELRGHLQWFSGYGESLIDYNHRANYYGVGVSLLEWY</sequence>
<keyword evidence="11 17" id="KW-0442">Lipid degradation</keyword>
<feature type="chain" id="PRO_5038155685" description="Phospholipase A1" evidence="17">
    <location>
        <begin position="19"/>
        <end position="352"/>
    </location>
</feature>
<feature type="binding site" description="in dimeric form" evidence="16">
    <location>
        <position position="264"/>
    </location>
    <ligand>
        <name>Ca(2+)</name>
        <dbReference type="ChEBI" id="CHEBI:29108"/>
        <label>1</label>
    </ligand>
</feature>
<comment type="function">
    <text evidence="17">Hydrolysis of phosphatidylcholine with phospholipase A2 (EC 3.1.1.4) and phospholipase A1 (EC 3.1.1.32) activities.</text>
</comment>